<dbReference type="RefSeq" id="WP_307263616.1">
    <property type="nucleotide sequence ID" value="NZ_JAUSVL010000001.1"/>
</dbReference>
<dbReference type="Pfam" id="PF22124">
    <property type="entry name" value="Glyco_hydro_95_cat"/>
    <property type="match status" value="1"/>
</dbReference>
<evidence type="ECO:0000313" key="3">
    <source>
        <dbReference type="Proteomes" id="UP001238163"/>
    </source>
</evidence>
<name>A0AAE4APC8_9BACT</name>
<gene>
    <name evidence="2" type="ORF">J3R75_003296</name>
</gene>
<dbReference type="PANTHER" id="PTHR31084">
    <property type="entry name" value="ALPHA-L-FUCOSIDASE 2"/>
    <property type="match status" value="1"/>
</dbReference>
<dbReference type="InterPro" id="IPR008928">
    <property type="entry name" value="6-hairpin_glycosidase_sf"/>
</dbReference>
<comment type="caution">
    <text evidence="2">The sequence shown here is derived from an EMBL/GenBank/DDBJ whole genome shotgun (WGS) entry which is preliminary data.</text>
</comment>
<dbReference type="SUPFAM" id="SSF48208">
    <property type="entry name" value="Six-hairpin glycosidases"/>
    <property type="match status" value="1"/>
</dbReference>
<reference evidence="2" key="1">
    <citation type="submission" date="2023-07" db="EMBL/GenBank/DDBJ databases">
        <title>Genomic Encyclopedia of Type Strains, Phase IV (KMG-IV): sequencing the most valuable type-strain genomes for metagenomic binning, comparative biology and taxonomic classification.</title>
        <authorList>
            <person name="Goeker M."/>
        </authorList>
    </citation>
    <scope>NUCLEOTIDE SEQUENCE</scope>
    <source>
        <strain evidence="2">DSM 24202</strain>
    </source>
</reference>
<feature type="domain" description="Glycosyl hydrolase family 95 catalytic" evidence="1">
    <location>
        <begin position="272"/>
        <end position="629"/>
    </location>
</feature>
<dbReference type="PANTHER" id="PTHR31084:SF0">
    <property type="entry name" value="ALPHA-L-FUCOSIDASE 2"/>
    <property type="match status" value="1"/>
</dbReference>
<dbReference type="AlphaFoldDB" id="A0AAE4APC8"/>
<dbReference type="GO" id="GO:0004560">
    <property type="term" value="F:alpha-L-fucosidase activity"/>
    <property type="evidence" value="ECO:0007669"/>
    <property type="project" value="TreeGrafter"/>
</dbReference>
<proteinExistence type="predicted"/>
<dbReference type="Gene3D" id="2.70.98.50">
    <property type="entry name" value="putative glycoside hydrolase family protein from bacillus halodurans"/>
    <property type="match status" value="1"/>
</dbReference>
<protein>
    <recommendedName>
        <fullName evidence="1">Glycosyl hydrolase family 95 catalytic domain-containing protein</fullName>
    </recommendedName>
</protein>
<dbReference type="Gene3D" id="1.50.10.10">
    <property type="match status" value="1"/>
</dbReference>
<accession>A0AAE4APC8</accession>
<sequence length="725" mass="80863">MERVISHDFPLAFVHEGTLLGNGSCGLMLWGAERTLSVTVGSAALWDHRGGMNWTAKQNLADIRAALDKGDAGAIKAIFATDTEQIAGQPARPSLIPVGRLEITLQDGCRLERCEVQLGDGLLRAVYSRDGVENACLLRLDMSDKGRFACQCNDLEQFRVISAFELTRGAMAAISFAAPAAVATATGWTGFLQPMPADEPYALVVKHYYNQLSGQFVRAADVPALQARLDALDNGWFWDDLSAANQRWWDDYWRDVPQVALDNERLEDLYYLGLFKFAGMTAPDGVAAGLQGPWIEDHALPPWSGDYHFNINVQMCYWPAYRANRLEHLRPLFDLVWSWRDLLRRNARHFIGIDDGYMLPHAVDDHCTCMGAFWTGTIDHACAAWIAQMMFDYVDYSGDQKFLRDVAFDFMRGTMRVFEAMLERGADGQLVLPVSVSPEYRGAAMNAWGANASFQLAAIHRLAMNLLTAAEWLGEKPASAWLEIRAKLPMAALVGADGKQEIGLWDGLTLEESHRHHSHLAALCPFDTIDADAPEWRDIVARSRHRWIEKGMSRWTGWCMTWASMLNSRFNNGHMAELILEIWQRVFTNAGGGTLHDAAFTGFSLHAGNPRIMQMDATMGAVTAIQDMILHSRQGVLQLLAGMPPRWRQLRCTDMPAPGGFRVSVDYQKRGPLAITVKATRDARLRLVTHLPGTLVARLGDEQFSGSGLIDRPMRAGQELRISRD</sequence>
<dbReference type="EMBL" id="JAUSVL010000001">
    <property type="protein sequence ID" value="MDQ0291189.1"/>
    <property type="molecule type" value="Genomic_DNA"/>
</dbReference>
<evidence type="ECO:0000313" key="2">
    <source>
        <dbReference type="EMBL" id="MDQ0291189.1"/>
    </source>
</evidence>
<dbReference type="InterPro" id="IPR012341">
    <property type="entry name" value="6hp_glycosidase-like_sf"/>
</dbReference>
<keyword evidence="3" id="KW-1185">Reference proteome</keyword>
<dbReference type="GO" id="GO:0005975">
    <property type="term" value="P:carbohydrate metabolic process"/>
    <property type="evidence" value="ECO:0007669"/>
    <property type="project" value="InterPro"/>
</dbReference>
<evidence type="ECO:0000259" key="1">
    <source>
        <dbReference type="Pfam" id="PF22124"/>
    </source>
</evidence>
<dbReference type="InterPro" id="IPR054363">
    <property type="entry name" value="GH95_cat"/>
</dbReference>
<organism evidence="2 3">
    <name type="scientific">Oligosphaera ethanolica</name>
    <dbReference type="NCBI Taxonomy" id="760260"/>
    <lineage>
        <taxon>Bacteria</taxon>
        <taxon>Pseudomonadati</taxon>
        <taxon>Lentisphaerota</taxon>
        <taxon>Oligosphaeria</taxon>
        <taxon>Oligosphaerales</taxon>
        <taxon>Oligosphaeraceae</taxon>
        <taxon>Oligosphaera</taxon>
    </lineage>
</organism>
<dbReference type="Proteomes" id="UP001238163">
    <property type="component" value="Unassembled WGS sequence"/>
</dbReference>